<organism evidence="6 7">
    <name type="scientific">Rheinheimera marina</name>
    <dbReference type="NCBI Taxonomy" id="1774958"/>
    <lineage>
        <taxon>Bacteria</taxon>
        <taxon>Pseudomonadati</taxon>
        <taxon>Pseudomonadota</taxon>
        <taxon>Gammaproteobacteria</taxon>
        <taxon>Chromatiales</taxon>
        <taxon>Chromatiaceae</taxon>
        <taxon>Rheinheimera</taxon>
    </lineage>
</organism>
<dbReference type="Pfam" id="PF04377">
    <property type="entry name" value="ATE_C"/>
    <property type="match status" value="1"/>
</dbReference>
<dbReference type="InterPro" id="IPR030700">
    <property type="entry name" value="N-end_Aminoacyl_Trfase"/>
</dbReference>
<dbReference type="PANTHER" id="PTHR21367">
    <property type="entry name" value="ARGININE-TRNA-PROTEIN TRANSFERASE 1"/>
    <property type="match status" value="1"/>
</dbReference>
<keyword evidence="2" id="KW-0808">Transferase</keyword>
<gene>
    <name evidence="6" type="ORF">ACFO3I_16580</name>
</gene>
<protein>
    <submittedName>
        <fullName evidence="6">Arginyl-transferase family protein</fullName>
    </submittedName>
</protein>
<dbReference type="SUPFAM" id="SSF55729">
    <property type="entry name" value="Acyl-CoA N-acyltransferases (Nat)"/>
    <property type="match status" value="1"/>
</dbReference>
<accession>A0ABV9JQW3</accession>
<evidence type="ECO:0000313" key="6">
    <source>
        <dbReference type="EMBL" id="MFC4656637.1"/>
    </source>
</evidence>
<proteinExistence type="predicted"/>
<dbReference type="EMBL" id="JBHSGB010000017">
    <property type="protein sequence ID" value="MFC4656637.1"/>
    <property type="molecule type" value="Genomic_DNA"/>
</dbReference>
<evidence type="ECO:0000256" key="2">
    <source>
        <dbReference type="ARBA" id="ARBA00022679"/>
    </source>
</evidence>
<keyword evidence="3" id="KW-0012">Acyltransferase</keyword>
<dbReference type="Proteomes" id="UP001595962">
    <property type="component" value="Unassembled WGS sequence"/>
</dbReference>
<reference evidence="7" key="1">
    <citation type="journal article" date="2019" name="Int. J. Syst. Evol. Microbiol.">
        <title>The Global Catalogue of Microorganisms (GCM) 10K type strain sequencing project: providing services to taxonomists for standard genome sequencing and annotation.</title>
        <authorList>
            <consortium name="The Broad Institute Genomics Platform"/>
            <consortium name="The Broad Institute Genome Sequencing Center for Infectious Disease"/>
            <person name="Wu L."/>
            <person name="Ma J."/>
        </authorList>
    </citation>
    <scope>NUCLEOTIDE SEQUENCE [LARGE SCALE GENOMIC DNA]</scope>
    <source>
        <strain evidence="7">DT28</strain>
    </source>
</reference>
<dbReference type="Pfam" id="PF04376">
    <property type="entry name" value="ATE_N"/>
    <property type="match status" value="1"/>
</dbReference>
<dbReference type="InterPro" id="IPR016181">
    <property type="entry name" value="Acyl_CoA_acyltransferase"/>
</dbReference>
<dbReference type="PIRSF" id="PIRSF037208">
    <property type="entry name" value="ATE_pro_prd"/>
    <property type="match status" value="1"/>
</dbReference>
<name>A0ABV9JQW3_9GAMM</name>
<feature type="domain" description="N-end aminoacyl transferase N-terminal" evidence="4">
    <location>
        <begin position="12"/>
        <end position="82"/>
    </location>
</feature>
<keyword evidence="7" id="KW-1185">Reference proteome</keyword>
<dbReference type="RefSeq" id="WP_377335884.1">
    <property type="nucleotide sequence ID" value="NZ_JBHSGB010000017.1"/>
</dbReference>
<dbReference type="PANTHER" id="PTHR21367:SF1">
    <property type="entry name" value="ARGINYL-TRNA--PROTEIN TRANSFERASE 1"/>
    <property type="match status" value="1"/>
</dbReference>
<evidence type="ECO:0000256" key="3">
    <source>
        <dbReference type="ARBA" id="ARBA00023315"/>
    </source>
</evidence>
<sequence length="233" mass="27956">MSDLKLGVSYPQQCHYLLDQQERLLFTLPDQPISMALYQQLISYNFRRSGDQLYTTYCDQCRACQSVRLDMQEFSFSRSQRRLWQRAKAAGWSYRLSQAPDEQRYYPLYQRYIESKHRDGSMWPPNQEQMRYLWQSAWQQVVFLEQYLQQELVGVTVVDQLFGICSAVYSFYQWPHKLSLGQLAVLALADHCQKEAIQYIYLGYYVADCTKMNYKDKFRPQQRFIEGKWQHFG</sequence>
<feature type="domain" description="N-end rule aminoacyl transferase C-terminal" evidence="5">
    <location>
        <begin position="106"/>
        <end position="224"/>
    </location>
</feature>
<dbReference type="InterPro" id="IPR017138">
    <property type="entry name" value="Asp_Glu_LeuTrfase"/>
</dbReference>
<dbReference type="InterPro" id="IPR007472">
    <property type="entry name" value="N-end_Aminoacyl_Trfase_C"/>
</dbReference>
<evidence type="ECO:0000259" key="5">
    <source>
        <dbReference type="Pfam" id="PF04377"/>
    </source>
</evidence>
<comment type="caution">
    <text evidence="6">The sequence shown here is derived from an EMBL/GenBank/DDBJ whole genome shotgun (WGS) entry which is preliminary data.</text>
</comment>
<evidence type="ECO:0000256" key="1">
    <source>
        <dbReference type="ARBA" id="ARBA00022490"/>
    </source>
</evidence>
<dbReference type="InterPro" id="IPR007471">
    <property type="entry name" value="N-end_Aminoacyl_Trfase_N"/>
</dbReference>
<keyword evidence="1" id="KW-0963">Cytoplasm</keyword>
<evidence type="ECO:0000259" key="4">
    <source>
        <dbReference type="Pfam" id="PF04376"/>
    </source>
</evidence>
<evidence type="ECO:0000313" key="7">
    <source>
        <dbReference type="Proteomes" id="UP001595962"/>
    </source>
</evidence>